<evidence type="ECO:0000256" key="4">
    <source>
        <dbReference type="ARBA" id="ARBA00022801"/>
    </source>
</evidence>
<dbReference type="GO" id="GO:0000049">
    <property type="term" value="F:tRNA binding"/>
    <property type="evidence" value="ECO:0007669"/>
    <property type="project" value="UniProtKB-UniRule"/>
</dbReference>
<dbReference type="AlphaFoldDB" id="A0A1G2MJP4"/>
<dbReference type="SUPFAM" id="SSF54211">
    <property type="entry name" value="Ribosomal protein S5 domain 2-like"/>
    <property type="match status" value="1"/>
</dbReference>
<dbReference type="InterPro" id="IPR000100">
    <property type="entry name" value="RNase_P"/>
</dbReference>
<comment type="function">
    <text evidence="6">RNaseP catalyzes the removal of the 5'-leader sequence from pre-tRNA to produce the mature 5'-terminus. It can also cleave other RNA substrates such as 4.5S RNA. The protein component plays an auxiliary but essential role in vivo by binding to the 5'-leader sequence and broadening the substrate specificity of the ribozyme.</text>
</comment>
<dbReference type="Pfam" id="PF00825">
    <property type="entry name" value="Ribonuclease_P"/>
    <property type="match status" value="1"/>
</dbReference>
<evidence type="ECO:0000256" key="7">
    <source>
        <dbReference type="NCBIfam" id="TIGR00188"/>
    </source>
</evidence>
<dbReference type="HAMAP" id="MF_00227">
    <property type="entry name" value="RNase_P"/>
    <property type="match status" value="1"/>
</dbReference>
<evidence type="ECO:0000256" key="3">
    <source>
        <dbReference type="ARBA" id="ARBA00022759"/>
    </source>
</evidence>
<dbReference type="InterPro" id="IPR014721">
    <property type="entry name" value="Ribsml_uS5_D2-typ_fold_subgr"/>
</dbReference>
<comment type="caution">
    <text evidence="8">The sequence shown here is derived from an EMBL/GenBank/DDBJ whole genome shotgun (WGS) entry which is preliminary data.</text>
</comment>
<protein>
    <recommendedName>
        <fullName evidence="6 7">Ribonuclease P protein component</fullName>
        <shortName evidence="6">RNase P protein</shortName>
        <shortName evidence="6">RNaseP protein</shortName>
        <ecNumber evidence="6 7">3.1.26.5</ecNumber>
    </recommendedName>
    <alternativeName>
        <fullName evidence="6">Protein C5</fullName>
    </alternativeName>
</protein>
<evidence type="ECO:0000256" key="1">
    <source>
        <dbReference type="ARBA" id="ARBA00022694"/>
    </source>
</evidence>
<dbReference type="STRING" id="1802306.A3C72_02950"/>
<dbReference type="PANTHER" id="PTHR33992:SF1">
    <property type="entry name" value="RIBONUCLEASE P PROTEIN COMPONENT"/>
    <property type="match status" value="1"/>
</dbReference>
<gene>
    <name evidence="6" type="primary">rnpA</name>
    <name evidence="8" type="ORF">A3C72_02950</name>
</gene>
<evidence type="ECO:0000313" key="8">
    <source>
        <dbReference type="EMBL" id="OHA24068.1"/>
    </source>
</evidence>
<keyword evidence="2 6" id="KW-0540">Nuclease</keyword>
<dbReference type="Proteomes" id="UP000177130">
    <property type="component" value="Unassembled WGS sequence"/>
</dbReference>
<evidence type="ECO:0000313" key="9">
    <source>
        <dbReference type="Proteomes" id="UP000177130"/>
    </source>
</evidence>
<sequence length="112" mass="12606">MIPKSQRLHKKAFAEVFKNGKRGISGFFSLYYSPIQKSGGRHFAVVVPKKISSKAVSRNKIRRRIYHILHQKYGNTSGSSMAIVLILRKNVVSTPFSSVKSEVESLLSKNNL</sequence>
<keyword evidence="5 6" id="KW-0694">RNA-binding</keyword>
<dbReference type="NCBIfam" id="TIGR00188">
    <property type="entry name" value="rnpA"/>
    <property type="match status" value="1"/>
</dbReference>
<accession>A0A1G2MJP4</accession>
<comment type="catalytic activity">
    <reaction evidence="6">
        <text>Endonucleolytic cleavage of RNA, removing 5'-extranucleotides from tRNA precursor.</text>
        <dbReference type="EC" id="3.1.26.5"/>
    </reaction>
</comment>
<proteinExistence type="inferred from homology"/>
<dbReference type="GO" id="GO:0001682">
    <property type="term" value="P:tRNA 5'-leader removal"/>
    <property type="evidence" value="ECO:0007669"/>
    <property type="project" value="UniProtKB-UniRule"/>
</dbReference>
<organism evidence="8 9">
    <name type="scientific">Candidatus Taylorbacteria bacterium RIFCSPHIGHO2_02_FULL_43_32b</name>
    <dbReference type="NCBI Taxonomy" id="1802306"/>
    <lineage>
        <taxon>Bacteria</taxon>
        <taxon>Candidatus Tayloriibacteriota</taxon>
    </lineage>
</organism>
<dbReference type="EMBL" id="MHRK01000019">
    <property type="protein sequence ID" value="OHA24068.1"/>
    <property type="molecule type" value="Genomic_DNA"/>
</dbReference>
<name>A0A1G2MJP4_9BACT</name>
<evidence type="ECO:0000256" key="5">
    <source>
        <dbReference type="ARBA" id="ARBA00022884"/>
    </source>
</evidence>
<dbReference type="GO" id="GO:0004526">
    <property type="term" value="F:ribonuclease P activity"/>
    <property type="evidence" value="ECO:0007669"/>
    <property type="project" value="UniProtKB-UniRule"/>
</dbReference>
<dbReference type="GO" id="GO:0030677">
    <property type="term" value="C:ribonuclease P complex"/>
    <property type="evidence" value="ECO:0007669"/>
    <property type="project" value="TreeGrafter"/>
</dbReference>
<evidence type="ECO:0000256" key="2">
    <source>
        <dbReference type="ARBA" id="ARBA00022722"/>
    </source>
</evidence>
<dbReference type="EC" id="3.1.26.5" evidence="6 7"/>
<comment type="subunit">
    <text evidence="6">Consists of a catalytic RNA component (M1 or rnpB) and a protein subunit.</text>
</comment>
<comment type="similarity">
    <text evidence="6">Belongs to the RnpA family.</text>
</comment>
<keyword evidence="4 6" id="KW-0378">Hydrolase</keyword>
<reference evidence="8 9" key="1">
    <citation type="journal article" date="2016" name="Nat. Commun.">
        <title>Thousands of microbial genomes shed light on interconnected biogeochemical processes in an aquifer system.</title>
        <authorList>
            <person name="Anantharaman K."/>
            <person name="Brown C.T."/>
            <person name="Hug L.A."/>
            <person name="Sharon I."/>
            <person name="Castelle C.J."/>
            <person name="Probst A.J."/>
            <person name="Thomas B.C."/>
            <person name="Singh A."/>
            <person name="Wilkins M.J."/>
            <person name="Karaoz U."/>
            <person name="Brodie E.L."/>
            <person name="Williams K.H."/>
            <person name="Hubbard S.S."/>
            <person name="Banfield J.F."/>
        </authorList>
    </citation>
    <scope>NUCLEOTIDE SEQUENCE [LARGE SCALE GENOMIC DNA]</scope>
</reference>
<keyword evidence="3 6" id="KW-0255">Endonuclease</keyword>
<keyword evidence="1 6" id="KW-0819">tRNA processing</keyword>
<dbReference type="PANTHER" id="PTHR33992">
    <property type="entry name" value="RIBONUCLEASE P PROTEIN COMPONENT"/>
    <property type="match status" value="1"/>
</dbReference>
<evidence type="ECO:0000256" key="6">
    <source>
        <dbReference type="HAMAP-Rule" id="MF_00227"/>
    </source>
</evidence>
<dbReference type="InterPro" id="IPR020568">
    <property type="entry name" value="Ribosomal_Su5_D2-typ_SF"/>
</dbReference>
<dbReference type="GO" id="GO:0042781">
    <property type="term" value="F:3'-tRNA processing endoribonuclease activity"/>
    <property type="evidence" value="ECO:0007669"/>
    <property type="project" value="TreeGrafter"/>
</dbReference>
<dbReference type="Gene3D" id="3.30.230.10">
    <property type="match status" value="1"/>
</dbReference>